<evidence type="ECO:0000313" key="2">
    <source>
        <dbReference type="Proteomes" id="UP000886687"/>
    </source>
</evidence>
<reference evidence="1" key="1">
    <citation type="journal article" date="2021" name="Proc. Natl. Acad. Sci. U.S.A.">
        <title>Global biogeography of chemosynthetic symbionts reveals both localized and globally distributed symbiont groups. .</title>
        <authorList>
            <person name="Osvatic J.T."/>
            <person name="Wilkins L.G.E."/>
            <person name="Leibrecht L."/>
            <person name="Leray M."/>
            <person name="Zauner S."/>
            <person name="Polzin J."/>
            <person name="Camacho Y."/>
            <person name="Gros O."/>
            <person name="van Gils J.A."/>
            <person name="Eisen J.A."/>
            <person name="Petersen J.M."/>
            <person name="Yuen B."/>
        </authorList>
    </citation>
    <scope>NUCLEOTIDE SEQUENCE</scope>
    <source>
        <strain evidence="1">MAGL173</strain>
    </source>
</reference>
<protein>
    <submittedName>
        <fullName evidence="1">Uncharacterized protein</fullName>
    </submittedName>
</protein>
<dbReference type="Proteomes" id="UP000886687">
    <property type="component" value="Unassembled WGS sequence"/>
</dbReference>
<name>A0A9E4MZH8_9GAMM</name>
<dbReference type="EMBL" id="JAEPDI010000001">
    <property type="protein sequence ID" value="MCG7937730.1"/>
    <property type="molecule type" value="Genomic_DNA"/>
</dbReference>
<evidence type="ECO:0000313" key="1">
    <source>
        <dbReference type="EMBL" id="MCG7937730.1"/>
    </source>
</evidence>
<gene>
    <name evidence="1" type="ORF">JAZ04_02565</name>
</gene>
<dbReference type="AlphaFoldDB" id="A0A9E4MZH8"/>
<accession>A0A9E4MZH8</accession>
<comment type="caution">
    <text evidence="1">The sequence shown here is derived from an EMBL/GenBank/DDBJ whole genome shotgun (WGS) entry which is preliminary data.</text>
</comment>
<organism evidence="1 2">
    <name type="scientific">Candidatus Thiodiazotropha lotti</name>
    <dbReference type="NCBI Taxonomy" id="2792787"/>
    <lineage>
        <taxon>Bacteria</taxon>
        <taxon>Pseudomonadati</taxon>
        <taxon>Pseudomonadota</taxon>
        <taxon>Gammaproteobacteria</taxon>
        <taxon>Chromatiales</taxon>
        <taxon>Sedimenticolaceae</taxon>
        <taxon>Candidatus Thiodiazotropha</taxon>
    </lineage>
</organism>
<sequence length="81" mass="9212">MHSIKRFNIPLEVLLEAKKCTKHHACLTDDEYQLCGIRITTENHARMVCGKGIECPYSSQLGNQIVCTCPVRHAIHSKYDI</sequence>
<proteinExistence type="predicted"/>